<proteinExistence type="predicted"/>
<feature type="transmembrane region" description="Helical" evidence="5">
    <location>
        <begin position="174"/>
        <end position="197"/>
    </location>
</feature>
<gene>
    <name evidence="6" type="ORF">NDU88_007048</name>
</gene>
<keyword evidence="2 5" id="KW-0812">Transmembrane</keyword>
<dbReference type="PIRSF" id="PIRSF006060">
    <property type="entry name" value="AA_transporter"/>
    <property type="match status" value="1"/>
</dbReference>
<comment type="subcellular location">
    <subcellularLocation>
        <location evidence="1">Membrane</location>
        <topology evidence="1">Multi-pass membrane protein</topology>
    </subcellularLocation>
</comment>
<name>A0AAV7SRD2_PLEWA</name>
<evidence type="ECO:0000256" key="4">
    <source>
        <dbReference type="ARBA" id="ARBA00023136"/>
    </source>
</evidence>
<feature type="transmembrane region" description="Helical" evidence="5">
    <location>
        <begin position="248"/>
        <end position="272"/>
    </location>
</feature>
<feature type="transmembrane region" description="Helical" evidence="5">
    <location>
        <begin position="26"/>
        <end position="44"/>
    </location>
</feature>
<feature type="transmembrane region" description="Helical" evidence="5">
    <location>
        <begin position="430"/>
        <end position="448"/>
    </location>
</feature>
<dbReference type="Proteomes" id="UP001066276">
    <property type="component" value="Chromosome 4_2"/>
</dbReference>
<dbReference type="PANTHER" id="PTHR11785">
    <property type="entry name" value="AMINO ACID TRANSPORTER"/>
    <property type="match status" value="1"/>
</dbReference>
<comment type="caution">
    <text evidence="6">The sequence shown here is derived from an EMBL/GenBank/DDBJ whole genome shotgun (WGS) entry which is preliminary data.</text>
</comment>
<evidence type="ECO:0000256" key="5">
    <source>
        <dbReference type="SAM" id="Phobius"/>
    </source>
</evidence>
<dbReference type="Pfam" id="PF13520">
    <property type="entry name" value="AA_permease_2"/>
    <property type="match status" value="1"/>
</dbReference>
<feature type="transmembrane region" description="Helical" evidence="5">
    <location>
        <begin position="142"/>
        <end position="162"/>
    </location>
</feature>
<feature type="transmembrane region" description="Helical" evidence="5">
    <location>
        <begin position="344"/>
        <end position="362"/>
    </location>
</feature>
<dbReference type="InterPro" id="IPR002293">
    <property type="entry name" value="AA/rel_permease1"/>
</dbReference>
<dbReference type="EMBL" id="JANPWB010000008">
    <property type="protein sequence ID" value="KAJ1166649.1"/>
    <property type="molecule type" value="Genomic_DNA"/>
</dbReference>
<feature type="transmembrane region" description="Helical" evidence="5">
    <location>
        <begin position="217"/>
        <end position="236"/>
    </location>
</feature>
<evidence type="ECO:0000256" key="1">
    <source>
        <dbReference type="ARBA" id="ARBA00004141"/>
    </source>
</evidence>
<keyword evidence="7" id="KW-1185">Reference proteome</keyword>
<feature type="transmembrane region" description="Helical" evidence="5">
    <location>
        <begin position="90"/>
        <end position="109"/>
    </location>
</feature>
<dbReference type="AlphaFoldDB" id="A0AAV7SRD2"/>
<feature type="transmembrane region" description="Helical" evidence="5">
    <location>
        <begin position="368"/>
        <end position="389"/>
    </location>
</feature>
<evidence type="ECO:0000313" key="6">
    <source>
        <dbReference type="EMBL" id="KAJ1166649.1"/>
    </source>
</evidence>
<dbReference type="InterPro" id="IPR050598">
    <property type="entry name" value="AminoAcid_Transporter"/>
</dbReference>
<organism evidence="6 7">
    <name type="scientific">Pleurodeles waltl</name>
    <name type="common">Iberian ribbed newt</name>
    <dbReference type="NCBI Taxonomy" id="8319"/>
    <lineage>
        <taxon>Eukaryota</taxon>
        <taxon>Metazoa</taxon>
        <taxon>Chordata</taxon>
        <taxon>Craniata</taxon>
        <taxon>Vertebrata</taxon>
        <taxon>Euteleostomi</taxon>
        <taxon>Amphibia</taxon>
        <taxon>Batrachia</taxon>
        <taxon>Caudata</taxon>
        <taxon>Salamandroidea</taxon>
        <taxon>Salamandridae</taxon>
        <taxon>Pleurodelinae</taxon>
        <taxon>Pleurodeles</taxon>
    </lineage>
</organism>
<dbReference type="GO" id="GO:0015179">
    <property type="term" value="F:L-amino acid transmembrane transporter activity"/>
    <property type="evidence" value="ECO:0007669"/>
    <property type="project" value="TreeGrafter"/>
</dbReference>
<dbReference type="FunFam" id="1.20.1740.10:FF:000057">
    <property type="entry name" value="Cystine/glutamate transporter"/>
    <property type="match status" value="1"/>
</dbReference>
<accession>A0AAV7SRD2</accession>
<sequence>MEISQENCREEEKNEGKVYLKRKITLLRAISLNVGTIIGSGIFISPKGVLKNSGNIGVSLIVWLACGVLSMFGALSYADLGTTIKKSGGDYIYILEILGPLPAFIRVWVEFIMLRPGTAAVVSLAFGRYLIEPLFTPCHAPILAVKLITASGVCLIIALNCLTVRWAANLQTVLAALKLVTITVCIVPGMVALFSGHSENFQNPFDSSSLTLDKLPLAFYSGMFAYGGWFFTTYITEEITNPERNIPLTVIVSLSIVTIAYILTNISFYTFLTAEEVLASEAVAMGFADIALKGFSTAIPFLVALSCFGALNGGIFASARMFVIASRERQWPYFFSMIHIRKHTPMPALIFMLPLIFLMVWIGNIDELVTFFSFPRWLFIGLTTLGLVIHRFKYPDRPRPFKVPIFIPIVFTVMCFLMVGMSLYSNPFSTGISCAITLSGIPLYYLMIYKPRVPEKCMAAFNFLTMKLQLLLTVIPQEIKTY</sequence>
<evidence type="ECO:0000256" key="3">
    <source>
        <dbReference type="ARBA" id="ARBA00022989"/>
    </source>
</evidence>
<evidence type="ECO:0008006" key="8">
    <source>
        <dbReference type="Google" id="ProtNLM"/>
    </source>
</evidence>
<reference evidence="6" key="1">
    <citation type="journal article" date="2022" name="bioRxiv">
        <title>Sequencing and chromosome-scale assembly of the giantPleurodeles waltlgenome.</title>
        <authorList>
            <person name="Brown T."/>
            <person name="Elewa A."/>
            <person name="Iarovenko S."/>
            <person name="Subramanian E."/>
            <person name="Araus A.J."/>
            <person name="Petzold A."/>
            <person name="Susuki M."/>
            <person name="Suzuki K.-i.T."/>
            <person name="Hayashi T."/>
            <person name="Toyoda A."/>
            <person name="Oliveira C."/>
            <person name="Osipova E."/>
            <person name="Leigh N.D."/>
            <person name="Simon A."/>
            <person name="Yun M.H."/>
        </authorList>
    </citation>
    <scope>NUCLEOTIDE SEQUENCE</scope>
    <source>
        <strain evidence="6">20211129_DDA</strain>
        <tissue evidence="6">Liver</tissue>
    </source>
</reference>
<dbReference type="PANTHER" id="PTHR11785:SF246">
    <property type="entry name" value="CYSTINE_GLUTAMATE TRANSPORTER"/>
    <property type="match status" value="1"/>
</dbReference>
<protein>
    <recommendedName>
        <fullName evidence="8">Cystine/glutamate transporter</fullName>
    </recommendedName>
</protein>
<evidence type="ECO:0000256" key="2">
    <source>
        <dbReference type="ARBA" id="ARBA00022692"/>
    </source>
</evidence>
<keyword evidence="3 5" id="KW-1133">Transmembrane helix</keyword>
<dbReference type="Gene3D" id="1.20.1740.10">
    <property type="entry name" value="Amino acid/polyamine transporter I"/>
    <property type="match status" value="1"/>
</dbReference>
<feature type="transmembrane region" description="Helical" evidence="5">
    <location>
        <begin position="401"/>
        <end position="424"/>
    </location>
</feature>
<feature type="transmembrane region" description="Helical" evidence="5">
    <location>
        <begin position="298"/>
        <end position="323"/>
    </location>
</feature>
<feature type="transmembrane region" description="Helical" evidence="5">
    <location>
        <begin position="56"/>
        <end position="78"/>
    </location>
</feature>
<dbReference type="GO" id="GO:0016020">
    <property type="term" value="C:membrane"/>
    <property type="evidence" value="ECO:0007669"/>
    <property type="project" value="UniProtKB-SubCell"/>
</dbReference>
<keyword evidence="4 5" id="KW-0472">Membrane</keyword>
<evidence type="ECO:0000313" key="7">
    <source>
        <dbReference type="Proteomes" id="UP001066276"/>
    </source>
</evidence>